<dbReference type="HAMAP" id="MF_01401">
    <property type="entry name" value="MsrA"/>
    <property type="match status" value="1"/>
</dbReference>
<evidence type="ECO:0000256" key="2">
    <source>
        <dbReference type="ARBA" id="ARBA00047806"/>
    </source>
</evidence>
<dbReference type="Gene3D" id="3.30.1060.10">
    <property type="entry name" value="Peptide methionine sulphoxide reductase MsrA"/>
    <property type="match status" value="1"/>
</dbReference>
<keyword evidence="1 4" id="KW-0560">Oxidoreductase</keyword>
<proteinExistence type="inferred from homology"/>
<dbReference type="PANTHER" id="PTHR43774">
    <property type="entry name" value="PEPTIDE METHIONINE SULFOXIDE REDUCTASE"/>
    <property type="match status" value="1"/>
</dbReference>
<evidence type="ECO:0000259" key="6">
    <source>
        <dbReference type="Pfam" id="PF01625"/>
    </source>
</evidence>
<comment type="catalytic activity">
    <reaction evidence="2 4">
        <text>L-methionyl-[protein] + [thioredoxin]-disulfide + H2O = L-methionyl-(S)-S-oxide-[protein] + [thioredoxin]-dithiol</text>
        <dbReference type="Rhea" id="RHEA:14217"/>
        <dbReference type="Rhea" id="RHEA-COMP:10698"/>
        <dbReference type="Rhea" id="RHEA-COMP:10700"/>
        <dbReference type="Rhea" id="RHEA-COMP:12313"/>
        <dbReference type="Rhea" id="RHEA-COMP:12315"/>
        <dbReference type="ChEBI" id="CHEBI:15377"/>
        <dbReference type="ChEBI" id="CHEBI:16044"/>
        <dbReference type="ChEBI" id="CHEBI:29950"/>
        <dbReference type="ChEBI" id="CHEBI:44120"/>
        <dbReference type="ChEBI" id="CHEBI:50058"/>
        <dbReference type="EC" id="1.8.4.11"/>
    </reaction>
</comment>
<dbReference type="EMBL" id="MHLO01000016">
    <property type="protein sequence ID" value="OGZ12698.1"/>
    <property type="molecule type" value="Genomic_DNA"/>
</dbReference>
<evidence type="ECO:0000313" key="8">
    <source>
        <dbReference type="Proteomes" id="UP000178636"/>
    </source>
</evidence>
<feature type="domain" description="Peptide methionine sulphoxide reductase MsrA" evidence="6">
    <location>
        <begin position="45"/>
        <end position="194"/>
    </location>
</feature>
<keyword evidence="5" id="KW-0812">Transmembrane</keyword>
<organism evidence="7 8">
    <name type="scientific">Candidatus Lloydbacteria bacterium RIFCSPHIGHO2_02_FULL_54_17</name>
    <dbReference type="NCBI Taxonomy" id="1798664"/>
    <lineage>
        <taxon>Bacteria</taxon>
        <taxon>Candidatus Lloydiibacteriota</taxon>
    </lineage>
</organism>
<evidence type="ECO:0000313" key="7">
    <source>
        <dbReference type="EMBL" id="OGZ12698.1"/>
    </source>
</evidence>
<dbReference type="InterPro" id="IPR002569">
    <property type="entry name" value="Met_Sox_Rdtase_MsrA_dom"/>
</dbReference>
<dbReference type="SUPFAM" id="SSF55068">
    <property type="entry name" value="Peptide methionine sulfoxide reductase"/>
    <property type="match status" value="1"/>
</dbReference>
<dbReference type="GO" id="GO:0033744">
    <property type="term" value="F:L-methionine:thioredoxin-disulfide S-oxidoreductase activity"/>
    <property type="evidence" value="ECO:0007669"/>
    <property type="project" value="RHEA"/>
</dbReference>
<dbReference type="InterPro" id="IPR036509">
    <property type="entry name" value="Met_Sox_Rdtase_MsrA_sf"/>
</dbReference>
<dbReference type="GO" id="GO:0008113">
    <property type="term" value="F:peptide-methionine (S)-S-oxide reductase activity"/>
    <property type="evidence" value="ECO:0007669"/>
    <property type="project" value="UniProtKB-UniRule"/>
</dbReference>
<dbReference type="NCBIfam" id="TIGR00401">
    <property type="entry name" value="msrA"/>
    <property type="match status" value="1"/>
</dbReference>
<evidence type="ECO:0000256" key="4">
    <source>
        <dbReference type="HAMAP-Rule" id="MF_01401"/>
    </source>
</evidence>
<dbReference type="Pfam" id="PF01625">
    <property type="entry name" value="PMSR"/>
    <property type="match status" value="1"/>
</dbReference>
<comment type="function">
    <text evidence="4">Has an important function as a repair enzyme for proteins that have been inactivated by oxidation. Catalyzes the reversible oxidation-reduction of methionine sulfoxide in proteins to methionine.</text>
</comment>
<dbReference type="AlphaFoldDB" id="A0A1G2DIR5"/>
<comment type="similarity">
    <text evidence="4">Belongs to the MsrA Met sulfoxide reductase family.</text>
</comment>
<name>A0A1G2DIR5_9BACT</name>
<evidence type="ECO:0000256" key="1">
    <source>
        <dbReference type="ARBA" id="ARBA00023002"/>
    </source>
</evidence>
<gene>
    <name evidence="4" type="primary">msrA</name>
    <name evidence="7" type="ORF">A3C93_06350</name>
</gene>
<sequence length="229" mass="26190">MRFRPFSVVLFLILLAVIGGIFYWREHRYDEKAVVAPAETGIALAYFAGGCFWCTEADFEKLAGVIEAVSGYAGGHLENPTYPEVVKETTGHRETVEVRYDPNKVTYRTLAEYFFAHIDPTDAGGQFVDRGESYTSAIFYQSAEEHAIAEDVVKELTKTGAYEKPIVTSLLPLTRFWIAEEYHQDYYKKNPLRYDYYRGGSGRDQRLKELCDFRATKKMPCDNDAVKPR</sequence>
<reference evidence="7 8" key="1">
    <citation type="journal article" date="2016" name="Nat. Commun.">
        <title>Thousands of microbial genomes shed light on interconnected biogeochemical processes in an aquifer system.</title>
        <authorList>
            <person name="Anantharaman K."/>
            <person name="Brown C.T."/>
            <person name="Hug L.A."/>
            <person name="Sharon I."/>
            <person name="Castelle C.J."/>
            <person name="Probst A.J."/>
            <person name="Thomas B.C."/>
            <person name="Singh A."/>
            <person name="Wilkins M.J."/>
            <person name="Karaoz U."/>
            <person name="Brodie E.L."/>
            <person name="Williams K.H."/>
            <person name="Hubbard S.S."/>
            <person name="Banfield J.F."/>
        </authorList>
    </citation>
    <scope>NUCLEOTIDE SEQUENCE [LARGE SCALE GENOMIC DNA]</scope>
</reference>
<comment type="catalytic activity">
    <reaction evidence="3 4">
        <text>[thioredoxin]-disulfide + L-methionine + H2O = L-methionine (S)-S-oxide + [thioredoxin]-dithiol</text>
        <dbReference type="Rhea" id="RHEA:19993"/>
        <dbReference type="Rhea" id="RHEA-COMP:10698"/>
        <dbReference type="Rhea" id="RHEA-COMP:10700"/>
        <dbReference type="ChEBI" id="CHEBI:15377"/>
        <dbReference type="ChEBI" id="CHEBI:29950"/>
        <dbReference type="ChEBI" id="CHEBI:50058"/>
        <dbReference type="ChEBI" id="CHEBI:57844"/>
        <dbReference type="ChEBI" id="CHEBI:58772"/>
        <dbReference type="EC" id="1.8.4.11"/>
    </reaction>
</comment>
<feature type="transmembrane region" description="Helical" evidence="5">
    <location>
        <begin position="6"/>
        <end position="24"/>
    </location>
</feature>
<accession>A0A1G2DIR5</accession>
<comment type="caution">
    <text evidence="7">The sequence shown here is derived from an EMBL/GenBank/DDBJ whole genome shotgun (WGS) entry which is preliminary data.</text>
</comment>
<keyword evidence="5" id="KW-1133">Transmembrane helix</keyword>
<dbReference type="STRING" id="1798664.A3C93_06350"/>
<feature type="active site" evidence="4">
    <location>
        <position position="51"/>
    </location>
</feature>
<dbReference type="EC" id="1.8.4.11" evidence="4"/>
<keyword evidence="5" id="KW-0472">Membrane</keyword>
<protein>
    <recommendedName>
        <fullName evidence="4">Peptide methionine sulfoxide reductase MsrA</fullName>
        <shortName evidence="4">Protein-methionine-S-oxide reductase</shortName>
        <ecNumber evidence="4">1.8.4.11</ecNumber>
    </recommendedName>
    <alternativeName>
        <fullName evidence="4">Peptide-methionine (S)-S-oxide reductase</fullName>
        <shortName evidence="4">Peptide Met(O) reductase</shortName>
    </alternativeName>
</protein>
<evidence type="ECO:0000256" key="5">
    <source>
        <dbReference type="SAM" id="Phobius"/>
    </source>
</evidence>
<evidence type="ECO:0000256" key="3">
    <source>
        <dbReference type="ARBA" id="ARBA00048782"/>
    </source>
</evidence>
<dbReference type="PANTHER" id="PTHR43774:SF1">
    <property type="entry name" value="PEPTIDE METHIONINE SULFOXIDE REDUCTASE MSRA 2"/>
    <property type="match status" value="1"/>
</dbReference>
<dbReference type="Proteomes" id="UP000178636">
    <property type="component" value="Unassembled WGS sequence"/>
</dbReference>